<feature type="domain" description="Chromo" evidence="4">
    <location>
        <begin position="14"/>
        <end position="71"/>
    </location>
</feature>
<evidence type="ECO:0000256" key="3">
    <source>
        <dbReference type="SAM" id="MobiDB-lite"/>
    </source>
</evidence>
<keyword evidence="2" id="KW-0539">Nucleus</keyword>
<dbReference type="Pfam" id="PF00385">
    <property type="entry name" value="Chromo"/>
    <property type="match status" value="1"/>
</dbReference>
<dbReference type="EMBL" id="CABIJS010000144">
    <property type="protein sequence ID" value="VUZ44688.1"/>
    <property type="molecule type" value="Genomic_DNA"/>
</dbReference>
<dbReference type="PANTHER" id="PTHR22812">
    <property type="entry name" value="CHROMOBOX PROTEIN"/>
    <property type="match status" value="1"/>
</dbReference>
<keyword evidence="6" id="KW-1185">Reference proteome</keyword>
<dbReference type="GO" id="GO:0005634">
    <property type="term" value="C:nucleus"/>
    <property type="evidence" value="ECO:0007669"/>
    <property type="project" value="UniProtKB-SubCell"/>
</dbReference>
<proteinExistence type="predicted"/>
<dbReference type="SMART" id="SM00298">
    <property type="entry name" value="CHROMO"/>
    <property type="match status" value="1"/>
</dbReference>
<feature type="non-terminal residue" evidence="5">
    <location>
        <position position="218"/>
    </location>
</feature>
<comment type="subcellular location">
    <subcellularLocation>
        <location evidence="1">Nucleus</location>
    </subcellularLocation>
</comment>
<reference evidence="5 6" key="1">
    <citation type="submission" date="2019-07" db="EMBL/GenBank/DDBJ databases">
        <authorList>
            <person name="Jastrzebski P J."/>
            <person name="Paukszto L."/>
            <person name="Jastrzebski P J."/>
        </authorList>
    </citation>
    <scope>NUCLEOTIDE SEQUENCE [LARGE SCALE GENOMIC DNA]</scope>
    <source>
        <strain evidence="5 6">WMS-il1</strain>
    </source>
</reference>
<dbReference type="CDD" id="cd00024">
    <property type="entry name" value="CD_CSD"/>
    <property type="match status" value="1"/>
</dbReference>
<evidence type="ECO:0000256" key="2">
    <source>
        <dbReference type="ARBA" id="ARBA00023242"/>
    </source>
</evidence>
<gene>
    <name evidence="5" type="ORF">WMSIL1_LOCUS4898</name>
</gene>
<dbReference type="Gene3D" id="2.40.50.40">
    <property type="match status" value="1"/>
</dbReference>
<name>A0A564YD81_HYMDI</name>
<evidence type="ECO:0000313" key="5">
    <source>
        <dbReference type="EMBL" id="VUZ44688.1"/>
    </source>
</evidence>
<dbReference type="InterPro" id="IPR023780">
    <property type="entry name" value="Chromo_domain"/>
</dbReference>
<dbReference type="PROSITE" id="PS50013">
    <property type="entry name" value="CHROMO_2"/>
    <property type="match status" value="1"/>
</dbReference>
<evidence type="ECO:0000256" key="1">
    <source>
        <dbReference type="ARBA" id="ARBA00004123"/>
    </source>
</evidence>
<dbReference type="InterPro" id="IPR051219">
    <property type="entry name" value="Heterochromatin_chromo-domain"/>
</dbReference>
<feature type="region of interest" description="Disordered" evidence="3">
    <location>
        <begin position="97"/>
        <end position="125"/>
    </location>
</feature>
<dbReference type="Proteomes" id="UP000321570">
    <property type="component" value="Unassembled WGS sequence"/>
</dbReference>
<evidence type="ECO:0000259" key="4">
    <source>
        <dbReference type="PROSITE" id="PS50013"/>
    </source>
</evidence>
<dbReference type="InterPro" id="IPR000953">
    <property type="entry name" value="Chromo/chromo_shadow_dom"/>
</dbReference>
<evidence type="ECO:0000313" key="6">
    <source>
        <dbReference type="Proteomes" id="UP000321570"/>
    </source>
</evidence>
<sequence length="218" mass="25522">MPVIGVDESGNKLFAVEKILKRRIRDGGVQYLIKWKGYNKSIWEPKENLKTWDELVENYDREQAKKRKTDVASKRKYPFHRECKNDFQATDIIPFNKETDDRQTSSKNKILSGKNKKGAVRKKATDNTTGATVLEGKGDANINKSLHKLPSKSHISSENSEGLLVCFFEDVDDEGNSYFKVMRKDNYSFERVSREEMMRRFPKDFKMYCQKMDEEIKR</sequence>
<organism evidence="5 6">
    <name type="scientific">Hymenolepis diminuta</name>
    <name type="common">Rat tapeworm</name>
    <dbReference type="NCBI Taxonomy" id="6216"/>
    <lineage>
        <taxon>Eukaryota</taxon>
        <taxon>Metazoa</taxon>
        <taxon>Spiralia</taxon>
        <taxon>Lophotrochozoa</taxon>
        <taxon>Platyhelminthes</taxon>
        <taxon>Cestoda</taxon>
        <taxon>Eucestoda</taxon>
        <taxon>Cyclophyllidea</taxon>
        <taxon>Hymenolepididae</taxon>
        <taxon>Hymenolepis</taxon>
    </lineage>
</organism>
<dbReference type="AlphaFoldDB" id="A0A564YD81"/>
<dbReference type="InterPro" id="IPR016197">
    <property type="entry name" value="Chromo-like_dom_sf"/>
</dbReference>
<dbReference type="SUPFAM" id="SSF54160">
    <property type="entry name" value="Chromo domain-like"/>
    <property type="match status" value="1"/>
</dbReference>
<protein>
    <recommendedName>
        <fullName evidence="4">Chromo domain-containing protein</fullName>
    </recommendedName>
</protein>
<accession>A0A564YD81</accession>